<keyword evidence="2 5" id="KW-0378">Hydrolase</keyword>
<dbReference type="GO" id="GO:0016787">
    <property type="term" value="F:hydrolase activity"/>
    <property type="evidence" value="ECO:0007669"/>
    <property type="project" value="UniProtKB-KW"/>
</dbReference>
<dbReference type="Pfam" id="PF00135">
    <property type="entry name" value="COesterase"/>
    <property type="match status" value="2"/>
</dbReference>
<dbReference type="InterPro" id="IPR002018">
    <property type="entry name" value="CarbesteraseB"/>
</dbReference>
<dbReference type="EMBL" id="JACAZE010000021">
    <property type="protein sequence ID" value="KAF7293251.1"/>
    <property type="molecule type" value="Genomic_DNA"/>
</dbReference>
<feature type="signal peptide" evidence="3">
    <location>
        <begin position="1"/>
        <end position="16"/>
    </location>
</feature>
<keyword evidence="6" id="KW-1185">Reference proteome</keyword>
<proteinExistence type="inferred from homology"/>
<name>A0A8H6VVA8_MYCCL</name>
<dbReference type="InterPro" id="IPR050309">
    <property type="entry name" value="Type-B_Carboxylest/Lipase"/>
</dbReference>
<sequence length="1033" mass="110845">MKSVVAVLAAAGAVLGGPVVNLGHAKYEGFVDAHNITNFLGIRYAAAPTGKFFLVPKSWSGLTARIQKATAQPAKCYQSPPGNSSTPNPVLTRRDIEESEDCLFLSVYSPSLAPTKLLPTLVWIYGGGYVLGAASDYNGTELVLESNKNIVVVILQYRLGLFGFLAGNQVHEDGVANAGLLDQDFALRWVNKNIEKFGGDPERVTIWGQSAGAGSVIQHVLAYSGNTKPQLFRSAMTSSTCIPPQYPYNHWVPQALFDEAAELAGCPNSTTLACLRRVEVGTLQTVNIDMSVASYLGTLTFAPVVDGTFIVENPIAQLSQGKVNGQAYYAVTNTNEGVLFVDGDDVSNATAYARDVLPALTLQQDAKVAQIYASLGSPLEQAQTIVKELDFVCPSFYALAAFPGKSYKAQFAIPPALHGDDVSYYFPSFDAFGTPTPRFNNSDFIDAFVGGFLSFAVNGNPNEKLAPTIAPTWLVWSNAAAEELVFNKTDTAVPEPAIESILAVLAATGIALAARAAAPIVDLGDAKYEGFLDEHNITNFLGIRYAAAPTGKFSVLKSSPLNSLPVDDLRWRAPVAPPPVSDVQLANCQPVRCSATANPILARRHNYESEDCLFLNVYSPSLTPTKLLPTIVWIHGGGYALGSASDYNGTELVLESNKKAVVVILQYRLGLFGFLAGAQVHEDGVANAGLLDQEFALRWVNKNIVKFGGNPDHVTIWGESAGAGSVIQHMLANNGTTEPQLFRGAITSSTYIPPQYPYDHPVPQALFDEVAELAGCSNSNSTALACLRGVDAGTLQNINNAMTLSSYFGTFTFIPVVDGTFIVENPIAQLSRGQVNGETYYAVTNTNEGVIFVDGADVSNATAYARDILPTLGVQQDARIAQLYASFGSPVQQAQAIMKELVFVCPSFYAFAAFPSKSYKAQFAIPPALHGDDVSYYFPSFDALGTPTPRFNNTDFVNAFVGGFLSFAVNGDPNEWDKLAPSWPVWSNVAAEELVFNKTDAAVPEPAIGVQRVDAGLLQRCEFWKELRIATSL</sequence>
<evidence type="ECO:0000256" key="3">
    <source>
        <dbReference type="SAM" id="SignalP"/>
    </source>
</evidence>
<protein>
    <submittedName>
        <fullName evidence="5">Carboxylic ester hydrolase</fullName>
    </submittedName>
</protein>
<dbReference type="InterPro" id="IPR019826">
    <property type="entry name" value="Carboxylesterase_B_AS"/>
</dbReference>
<comment type="similarity">
    <text evidence="1">Belongs to the type-B carboxylesterase/lipase family.</text>
</comment>
<evidence type="ECO:0000256" key="2">
    <source>
        <dbReference type="ARBA" id="ARBA00022801"/>
    </source>
</evidence>
<dbReference type="InterPro" id="IPR029058">
    <property type="entry name" value="AB_hydrolase_fold"/>
</dbReference>
<dbReference type="PROSITE" id="PS00941">
    <property type="entry name" value="CARBOXYLESTERASE_B_2"/>
    <property type="match status" value="2"/>
</dbReference>
<evidence type="ECO:0000313" key="5">
    <source>
        <dbReference type="EMBL" id="KAF7293251.1"/>
    </source>
</evidence>
<dbReference type="PANTHER" id="PTHR11559">
    <property type="entry name" value="CARBOXYLESTERASE"/>
    <property type="match status" value="1"/>
</dbReference>
<dbReference type="PROSITE" id="PS00122">
    <property type="entry name" value="CARBOXYLESTERASE_B_1"/>
    <property type="match status" value="2"/>
</dbReference>
<gene>
    <name evidence="5" type="ORF">HMN09_01203400</name>
</gene>
<dbReference type="OrthoDB" id="408631at2759"/>
<keyword evidence="3" id="KW-0732">Signal</keyword>
<evidence type="ECO:0000259" key="4">
    <source>
        <dbReference type="Pfam" id="PF00135"/>
    </source>
</evidence>
<dbReference type="SUPFAM" id="SSF53474">
    <property type="entry name" value="alpha/beta-Hydrolases"/>
    <property type="match status" value="2"/>
</dbReference>
<dbReference type="InterPro" id="IPR019819">
    <property type="entry name" value="Carboxylesterase_B_CS"/>
</dbReference>
<feature type="chain" id="PRO_5034272237" evidence="3">
    <location>
        <begin position="17"/>
        <end position="1033"/>
    </location>
</feature>
<reference evidence="5" key="1">
    <citation type="submission" date="2020-05" db="EMBL/GenBank/DDBJ databases">
        <title>Mycena genomes resolve the evolution of fungal bioluminescence.</title>
        <authorList>
            <person name="Tsai I.J."/>
        </authorList>
    </citation>
    <scope>NUCLEOTIDE SEQUENCE</scope>
    <source>
        <strain evidence="5">110903Hualien_Pintung</strain>
    </source>
</reference>
<accession>A0A8H6VVA8</accession>
<organism evidence="5 6">
    <name type="scientific">Mycena chlorophos</name>
    <name type="common">Agaric fungus</name>
    <name type="synonym">Agaricus chlorophos</name>
    <dbReference type="NCBI Taxonomy" id="658473"/>
    <lineage>
        <taxon>Eukaryota</taxon>
        <taxon>Fungi</taxon>
        <taxon>Dikarya</taxon>
        <taxon>Basidiomycota</taxon>
        <taxon>Agaricomycotina</taxon>
        <taxon>Agaricomycetes</taxon>
        <taxon>Agaricomycetidae</taxon>
        <taxon>Agaricales</taxon>
        <taxon>Marasmiineae</taxon>
        <taxon>Mycenaceae</taxon>
        <taxon>Mycena</taxon>
    </lineage>
</organism>
<evidence type="ECO:0000256" key="1">
    <source>
        <dbReference type="ARBA" id="ARBA00005964"/>
    </source>
</evidence>
<dbReference type="AlphaFoldDB" id="A0A8H6VVA8"/>
<feature type="domain" description="Carboxylesterase type B" evidence="4">
    <location>
        <begin position="28"/>
        <end position="478"/>
    </location>
</feature>
<dbReference type="Gene3D" id="3.40.50.1820">
    <property type="entry name" value="alpha/beta hydrolase"/>
    <property type="match status" value="2"/>
</dbReference>
<feature type="domain" description="Carboxylesterase type B" evidence="4">
    <location>
        <begin position="534"/>
        <end position="990"/>
    </location>
</feature>
<dbReference type="Proteomes" id="UP000613580">
    <property type="component" value="Unassembled WGS sequence"/>
</dbReference>
<evidence type="ECO:0000313" key="6">
    <source>
        <dbReference type="Proteomes" id="UP000613580"/>
    </source>
</evidence>
<comment type="caution">
    <text evidence="5">The sequence shown here is derived from an EMBL/GenBank/DDBJ whole genome shotgun (WGS) entry which is preliminary data.</text>
</comment>